<protein>
    <recommendedName>
        <fullName evidence="1">DUF7768 domain-containing protein</fullName>
    </recommendedName>
</protein>
<dbReference type="Pfam" id="PF24963">
    <property type="entry name" value="DUF7768"/>
    <property type="match status" value="1"/>
</dbReference>
<dbReference type="RefSeq" id="WP_093392182.1">
    <property type="nucleotide sequence ID" value="NZ_LT629736.1"/>
</dbReference>
<keyword evidence="3" id="KW-1185">Reference proteome</keyword>
<dbReference type="AlphaFoldDB" id="A0A1H1Q6Y1"/>
<dbReference type="Gene3D" id="3.40.50.10400">
    <property type="entry name" value="Hypothetical protein PA1492"/>
    <property type="match status" value="1"/>
</dbReference>
<feature type="domain" description="DUF7768" evidence="1">
    <location>
        <begin position="18"/>
        <end position="119"/>
    </location>
</feature>
<dbReference type="SUPFAM" id="SSF52309">
    <property type="entry name" value="N-(deoxy)ribosyltransferase-like"/>
    <property type="match status" value="1"/>
</dbReference>
<name>A0A1H1Q6Y1_9GAMM</name>
<evidence type="ECO:0000313" key="3">
    <source>
        <dbReference type="Proteomes" id="UP000243207"/>
    </source>
</evidence>
<sequence length="149" mass="16362">MGTQERTLPRLVASTSLPVVYVAGPYRAGNRARVTLNIQSARAVGLLAIEKGWSALIPHANTGDLDLFAPTIPDEFWLEATLELMRRSDAVVLVPGHEASAGTRAEIAEACRLGIPVYYAVKELPLAAHFKLQQQRQQEAERGYRLEPT</sequence>
<proteinExistence type="predicted"/>
<dbReference type="STRING" id="487184.SAMN05216421_1073"/>
<evidence type="ECO:0000313" key="2">
    <source>
        <dbReference type="EMBL" id="SDS19261.1"/>
    </source>
</evidence>
<organism evidence="2 3">
    <name type="scientific">Halopseudomonas xinjiangensis</name>
    <dbReference type="NCBI Taxonomy" id="487184"/>
    <lineage>
        <taxon>Bacteria</taxon>
        <taxon>Pseudomonadati</taxon>
        <taxon>Pseudomonadota</taxon>
        <taxon>Gammaproteobacteria</taxon>
        <taxon>Pseudomonadales</taxon>
        <taxon>Pseudomonadaceae</taxon>
        <taxon>Halopseudomonas</taxon>
    </lineage>
</organism>
<dbReference type="InterPro" id="IPR056670">
    <property type="entry name" value="DUF7768"/>
</dbReference>
<dbReference type="EMBL" id="LT629736">
    <property type="protein sequence ID" value="SDS19261.1"/>
    <property type="molecule type" value="Genomic_DNA"/>
</dbReference>
<reference evidence="3" key="1">
    <citation type="submission" date="2016-10" db="EMBL/GenBank/DDBJ databases">
        <authorList>
            <person name="Varghese N."/>
            <person name="Submissions S."/>
        </authorList>
    </citation>
    <scope>NUCLEOTIDE SEQUENCE [LARGE SCALE GENOMIC DNA]</scope>
    <source>
        <strain evidence="3">NRRL B-51270</strain>
    </source>
</reference>
<gene>
    <name evidence="2" type="ORF">SAMN05216421_1073</name>
</gene>
<evidence type="ECO:0000259" key="1">
    <source>
        <dbReference type="Pfam" id="PF24963"/>
    </source>
</evidence>
<accession>A0A1H1Q6Y1</accession>
<dbReference type="Proteomes" id="UP000243207">
    <property type="component" value="Chromosome I"/>
</dbReference>
<dbReference type="OrthoDB" id="2376767at2"/>